<protein>
    <submittedName>
        <fullName evidence="2">Uncharacterized protein</fullName>
    </submittedName>
</protein>
<evidence type="ECO:0000313" key="2">
    <source>
        <dbReference type="EMBL" id="MBD2195097.1"/>
    </source>
</evidence>
<sequence>MKSKLSKNQTVIQQNNSKVIDLSDLNELTNQEAEMITGGSYPPSGTGGTGSGSGTWFEGNQAS</sequence>
<gene>
    <name evidence="2" type="ORF">H6G24_06235</name>
</gene>
<comment type="caution">
    <text evidence="2">The sequence shown here is derived from an EMBL/GenBank/DDBJ whole genome shotgun (WGS) entry which is preliminary data.</text>
</comment>
<organism evidence="2 3">
    <name type="scientific">Calothrix parietina FACHB-288</name>
    <dbReference type="NCBI Taxonomy" id="2692896"/>
    <lineage>
        <taxon>Bacteria</taxon>
        <taxon>Bacillati</taxon>
        <taxon>Cyanobacteriota</taxon>
        <taxon>Cyanophyceae</taxon>
        <taxon>Nostocales</taxon>
        <taxon>Calotrichaceae</taxon>
        <taxon>Calothrix</taxon>
    </lineage>
</organism>
<proteinExistence type="predicted"/>
<reference evidence="2 3" key="1">
    <citation type="journal article" date="2020" name="ISME J.">
        <title>Comparative genomics reveals insights into cyanobacterial evolution and habitat adaptation.</title>
        <authorList>
            <person name="Chen M.Y."/>
            <person name="Teng W.K."/>
            <person name="Zhao L."/>
            <person name="Hu C.X."/>
            <person name="Zhou Y.K."/>
            <person name="Han B.P."/>
            <person name="Song L.R."/>
            <person name="Shu W.S."/>
        </authorList>
    </citation>
    <scope>NUCLEOTIDE SEQUENCE [LARGE SCALE GENOMIC DNA]</scope>
    <source>
        <strain evidence="2 3">FACHB-288</strain>
    </source>
</reference>
<dbReference type="RefSeq" id="WP_190539013.1">
    <property type="nucleotide sequence ID" value="NZ_CAWPNO010000106.1"/>
</dbReference>
<name>A0ABR8A8K9_9CYAN</name>
<evidence type="ECO:0000313" key="3">
    <source>
        <dbReference type="Proteomes" id="UP000658514"/>
    </source>
</evidence>
<keyword evidence="3" id="KW-1185">Reference proteome</keyword>
<dbReference type="Proteomes" id="UP000658514">
    <property type="component" value="Unassembled WGS sequence"/>
</dbReference>
<evidence type="ECO:0000256" key="1">
    <source>
        <dbReference type="SAM" id="MobiDB-lite"/>
    </source>
</evidence>
<accession>A0ABR8A8K9</accession>
<feature type="region of interest" description="Disordered" evidence="1">
    <location>
        <begin position="35"/>
        <end position="63"/>
    </location>
</feature>
<dbReference type="EMBL" id="JACJQH010000007">
    <property type="protein sequence ID" value="MBD2195097.1"/>
    <property type="molecule type" value="Genomic_DNA"/>
</dbReference>